<accession>A0A1F6SWH0</accession>
<dbReference type="AlphaFoldDB" id="A0A1F6SWH0"/>
<dbReference type="Pfam" id="PF18480">
    <property type="entry name" value="DUF5615"/>
    <property type="match status" value="1"/>
</dbReference>
<protein>
    <recommendedName>
        <fullName evidence="1">DUF5615 domain-containing protein</fullName>
    </recommendedName>
</protein>
<feature type="domain" description="DUF5615" evidence="1">
    <location>
        <begin position="1"/>
        <end position="102"/>
    </location>
</feature>
<evidence type="ECO:0000313" key="3">
    <source>
        <dbReference type="Proteomes" id="UP000179334"/>
    </source>
</evidence>
<proteinExistence type="predicted"/>
<dbReference type="EMBL" id="MFSR01000111">
    <property type="protein sequence ID" value="OGI37029.1"/>
    <property type="molecule type" value="Genomic_DNA"/>
</dbReference>
<reference evidence="2 3" key="1">
    <citation type="journal article" date="2016" name="Nat. Commun.">
        <title>Thousands of microbial genomes shed light on interconnected biogeochemical processes in an aquifer system.</title>
        <authorList>
            <person name="Anantharaman K."/>
            <person name="Brown C.T."/>
            <person name="Hug L.A."/>
            <person name="Sharon I."/>
            <person name="Castelle C.J."/>
            <person name="Probst A.J."/>
            <person name="Thomas B.C."/>
            <person name="Singh A."/>
            <person name="Wilkins M.J."/>
            <person name="Karaoz U."/>
            <person name="Brodie E.L."/>
            <person name="Williams K.H."/>
            <person name="Hubbard S.S."/>
            <person name="Banfield J.F."/>
        </authorList>
    </citation>
    <scope>NUCLEOTIDE SEQUENCE [LARGE SCALE GENOMIC DNA]</scope>
</reference>
<sequence>MRLLFDQNLSPRLVDLLSDIYPGSTHVQTVELDRASDEEVWNHARQNRLIIVTKDTDFHERSVLMGAPPKVVWVRRGNCTTAMIEQILRRHREDIQHLAAESENSYLVLV</sequence>
<gene>
    <name evidence="2" type="ORF">A2V91_06110</name>
</gene>
<comment type="caution">
    <text evidence="2">The sequence shown here is derived from an EMBL/GenBank/DDBJ whole genome shotgun (WGS) entry which is preliminary data.</text>
</comment>
<organism evidence="2 3">
    <name type="scientific">Candidatus Muproteobacteria bacterium RBG_16_64_10</name>
    <dbReference type="NCBI Taxonomy" id="1817757"/>
    <lineage>
        <taxon>Bacteria</taxon>
        <taxon>Pseudomonadati</taxon>
        <taxon>Pseudomonadota</taxon>
        <taxon>Candidatus Muproteobacteria</taxon>
    </lineage>
</organism>
<evidence type="ECO:0000313" key="2">
    <source>
        <dbReference type="EMBL" id="OGI37029.1"/>
    </source>
</evidence>
<dbReference type="InterPro" id="IPR041049">
    <property type="entry name" value="DUF5615"/>
</dbReference>
<evidence type="ECO:0000259" key="1">
    <source>
        <dbReference type="Pfam" id="PF18480"/>
    </source>
</evidence>
<dbReference type="Proteomes" id="UP000179334">
    <property type="component" value="Unassembled WGS sequence"/>
</dbReference>
<name>A0A1F6SWH0_9PROT</name>